<dbReference type="RefSeq" id="XP_008872024.1">
    <property type="nucleotide sequence ID" value="XM_008873802.1"/>
</dbReference>
<proteinExistence type="predicted"/>
<dbReference type="EMBL" id="KI913967">
    <property type="protein sequence ID" value="ETV99468.1"/>
    <property type="molecule type" value="Genomic_DNA"/>
</dbReference>
<evidence type="ECO:0000313" key="1">
    <source>
        <dbReference type="EMBL" id="ETV99468.1"/>
    </source>
</evidence>
<name>A0A024TZP6_9STRA</name>
<gene>
    <name evidence="1" type="ORF">H310_08147</name>
</gene>
<accession>A0A024TZP6</accession>
<sequence length="160" mass="18136">MVAGNFRRCSVPSGKFVPNQRLCLTCAFGQGFFSHSSVELGVSVRGQRRAMSFIFHAQKLDTFFDVHLAHCGGVFVRRSLAAASVCHREAVQFAELFRVYTRRLNGDFDRSCESRGFQFAGRGIARGKRRKPFVHLRPRDVCLPFNGFLVVLNFFVRGVR</sequence>
<dbReference type="VEuPathDB" id="FungiDB:H310_08147"/>
<organism evidence="1">
    <name type="scientific">Aphanomyces invadans</name>
    <dbReference type="NCBI Taxonomy" id="157072"/>
    <lineage>
        <taxon>Eukaryota</taxon>
        <taxon>Sar</taxon>
        <taxon>Stramenopiles</taxon>
        <taxon>Oomycota</taxon>
        <taxon>Saprolegniomycetes</taxon>
        <taxon>Saprolegniales</taxon>
        <taxon>Verrucalvaceae</taxon>
        <taxon>Aphanomyces</taxon>
    </lineage>
</organism>
<reference evidence="1" key="1">
    <citation type="submission" date="2013-12" db="EMBL/GenBank/DDBJ databases">
        <title>The Genome Sequence of Aphanomyces invadans NJM9701.</title>
        <authorList>
            <consortium name="The Broad Institute Genomics Platform"/>
            <person name="Russ C."/>
            <person name="Tyler B."/>
            <person name="van West P."/>
            <person name="Dieguez-Uribeondo J."/>
            <person name="Young S.K."/>
            <person name="Zeng Q."/>
            <person name="Gargeya S."/>
            <person name="Fitzgerald M."/>
            <person name="Abouelleil A."/>
            <person name="Alvarado L."/>
            <person name="Chapman S.B."/>
            <person name="Gainer-Dewar J."/>
            <person name="Goldberg J."/>
            <person name="Griggs A."/>
            <person name="Gujja S."/>
            <person name="Hansen M."/>
            <person name="Howarth C."/>
            <person name="Imamovic A."/>
            <person name="Ireland A."/>
            <person name="Larimer J."/>
            <person name="McCowan C."/>
            <person name="Murphy C."/>
            <person name="Pearson M."/>
            <person name="Poon T.W."/>
            <person name="Priest M."/>
            <person name="Roberts A."/>
            <person name="Saif S."/>
            <person name="Shea T."/>
            <person name="Sykes S."/>
            <person name="Wortman J."/>
            <person name="Nusbaum C."/>
            <person name="Birren B."/>
        </authorList>
    </citation>
    <scope>NUCLEOTIDE SEQUENCE [LARGE SCALE GENOMIC DNA]</scope>
    <source>
        <strain evidence="1">NJM9701</strain>
    </source>
</reference>
<dbReference type="GeneID" id="20085197"/>
<dbReference type="AlphaFoldDB" id="A0A024TZP6"/>
<protein>
    <submittedName>
        <fullName evidence="1">Uncharacterized protein</fullName>
    </submittedName>
</protein>